<accession>A0ACC3C9S0</accession>
<organism evidence="1 2">
    <name type="scientific">Pyropia yezoensis</name>
    <name type="common">Susabi-nori</name>
    <name type="synonym">Porphyra yezoensis</name>
    <dbReference type="NCBI Taxonomy" id="2788"/>
    <lineage>
        <taxon>Eukaryota</taxon>
        <taxon>Rhodophyta</taxon>
        <taxon>Bangiophyceae</taxon>
        <taxon>Bangiales</taxon>
        <taxon>Bangiaceae</taxon>
        <taxon>Pyropia</taxon>
    </lineage>
</organism>
<keyword evidence="2" id="KW-1185">Reference proteome</keyword>
<proteinExistence type="predicted"/>
<sequence>MVLRQALTERIIPVMTINKRDRSFMELQLEPDEMYQSIQRIIENANVIMATYQDEKVGDVQVYPEKGTIAFSAGLHGWAFTLTRFAQIDERALAGASPSPPSVGASMAAPASAAAECKAAR</sequence>
<protein>
    <submittedName>
        <fullName evidence="1">Uncharacterized protein</fullName>
    </submittedName>
</protein>
<gene>
    <name evidence="1" type="ORF">I4F81_009014</name>
</gene>
<dbReference type="Proteomes" id="UP000798662">
    <property type="component" value="Chromosome 2"/>
</dbReference>
<evidence type="ECO:0000313" key="2">
    <source>
        <dbReference type="Proteomes" id="UP000798662"/>
    </source>
</evidence>
<name>A0ACC3C9S0_PYRYE</name>
<reference evidence="1" key="1">
    <citation type="submission" date="2019-11" db="EMBL/GenBank/DDBJ databases">
        <title>Nori genome reveals adaptations in red seaweeds to the harsh intertidal environment.</title>
        <authorList>
            <person name="Wang D."/>
            <person name="Mao Y."/>
        </authorList>
    </citation>
    <scope>NUCLEOTIDE SEQUENCE</scope>
    <source>
        <tissue evidence="1">Gametophyte</tissue>
    </source>
</reference>
<evidence type="ECO:0000313" key="1">
    <source>
        <dbReference type="EMBL" id="KAK1866496.1"/>
    </source>
</evidence>
<comment type="caution">
    <text evidence="1">The sequence shown here is derived from an EMBL/GenBank/DDBJ whole genome shotgun (WGS) entry which is preliminary data.</text>
</comment>
<dbReference type="EMBL" id="CM020619">
    <property type="protein sequence ID" value="KAK1866496.1"/>
    <property type="molecule type" value="Genomic_DNA"/>
</dbReference>